<feature type="compositionally biased region" description="Polar residues" evidence="1">
    <location>
        <begin position="1"/>
        <end position="16"/>
    </location>
</feature>
<dbReference type="EMBL" id="RBAL01000025">
    <property type="protein sequence ID" value="RKN37413.1"/>
    <property type="molecule type" value="Genomic_DNA"/>
</dbReference>
<evidence type="ECO:0000313" key="3">
    <source>
        <dbReference type="Proteomes" id="UP000272474"/>
    </source>
</evidence>
<protein>
    <submittedName>
        <fullName evidence="2">Uncharacterized protein</fullName>
    </submittedName>
</protein>
<feature type="region of interest" description="Disordered" evidence="1">
    <location>
        <begin position="1"/>
        <end position="23"/>
    </location>
</feature>
<feature type="region of interest" description="Disordered" evidence="1">
    <location>
        <begin position="56"/>
        <end position="139"/>
    </location>
</feature>
<reference evidence="2 3" key="1">
    <citation type="journal article" date="2014" name="Int. J. Syst. Evol. Microbiol.">
        <title>Streptomyces hoynatensis sp. nov., isolated from deep marine sediment.</title>
        <authorList>
            <person name="Veyisoglu A."/>
            <person name="Sahin N."/>
        </authorList>
    </citation>
    <scope>NUCLEOTIDE SEQUENCE [LARGE SCALE GENOMIC DNA]</scope>
    <source>
        <strain evidence="2 3">KCTC 29097</strain>
    </source>
</reference>
<organism evidence="2 3">
    <name type="scientific">Streptomyces hoynatensis</name>
    <dbReference type="NCBI Taxonomy" id="1141874"/>
    <lineage>
        <taxon>Bacteria</taxon>
        <taxon>Bacillati</taxon>
        <taxon>Actinomycetota</taxon>
        <taxon>Actinomycetes</taxon>
        <taxon>Kitasatosporales</taxon>
        <taxon>Streptomycetaceae</taxon>
        <taxon>Streptomyces</taxon>
    </lineage>
</organism>
<dbReference type="AlphaFoldDB" id="A0A3A9YMN3"/>
<keyword evidence="3" id="KW-1185">Reference proteome</keyword>
<sequence length="139" mass="14948">MSEITSGVLTGSQATFCHSPDDSPCGTTAVRKVFKSAQNTLARPAPGSRTRRFRLVRSPSGSSHPLRTGETYGALPVLRPARDRDEDHSRITDGQRPLAAGRRWKGAPVRLPPELNLSPRGATGSDETMPATARSVDRS</sequence>
<feature type="compositionally biased region" description="Basic and acidic residues" evidence="1">
    <location>
        <begin position="80"/>
        <end position="93"/>
    </location>
</feature>
<gene>
    <name evidence="2" type="ORF">D7294_28170</name>
</gene>
<proteinExistence type="predicted"/>
<evidence type="ECO:0000313" key="2">
    <source>
        <dbReference type="EMBL" id="RKN37413.1"/>
    </source>
</evidence>
<evidence type="ECO:0000256" key="1">
    <source>
        <dbReference type="SAM" id="MobiDB-lite"/>
    </source>
</evidence>
<dbReference type="Proteomes" id="UP000272474">
    <property type="component" value="Unassembled WGS sequence"/>
</dbReference>
<comment type="caution">
    <text evidence="2">The sequence shown here is derived from an EMBL/GenBank/DDBJ whole genome shotgun (WGS) entry which is preliminary data.</text>
</comment>
<accession>A0A3A9YMN3</accession>
<name>A0A3A9YMN3_9ACTN</name>